<sequence>MDTFDGWGSLRGPIPSVVDRYYTKFYAIDVKGRENEDHCILQHSNRVMIVCLAETHPLIKDQSSNEVREIEFQIGKVDRSDNPVSGRFKKGGQKLTATSPIAIVHTKDNKKYVLYSCLKGMLVEINDQLLKEPQLLQIEPQGRGYIAILLPNKLNEASTVTESLLSEESYKTLRQIK</sequence>
<dbReference type="InterPro" id="IPR011053">
    <property type="entry name" value="Single_hybrid_motif"/>
</dbReference>
<organism evidence="4">
    <name type="scientific">Amphimedon queenslandica</name>
    <name type="common">Sponge</name>
    <dbReference type="NCBI Taxonomy" id="400682"/>
    <lineage>
        <taxon>Eukaryota</taxon>
        <taxon>Metazoa</taxon>
        <taxon>Porifera</taxon>
        <taxon>Demospongiae</taxon>
        <taxon>Heteroscleromorpha</taxon>
        <taxon>Haplosclerida</taxon>
        <taxon>Niphatidae</taxon>
        <taxon>Amphimedon</taxon>
    </lineage>
</organism>
<dbReference type="PANTHER" id="PTHR13651">
    <property type="entry name" value="PROTEIN ABITRAM"/>
    <property type="match status" value="1"/>
</dbReference>
<proteinExistence type="inferred from homology"/>
<dbReference type="InterPro" id="IPR039169">
    <property type="entry name" value="Abitram"/>
</dbReference>
<evidence type="ECO:0000256" key="3">
    <source>
        <dbReference type="ARBA" id="ARBA00030463"/>
    </source>
</evidence>
<dbReference type="KEGG" id="aqu:100639679"/>
<evidence type="ECO:0000313" key="5">
    <source>
        <dbReference type="Proteomes" id="UP000007879"/>
    </source>
</evidence>
<accession>A0A1X7VV63</accession>
<evidence type="ECO:0000256" key="2">
    <source>
        <dbReference type="ARBA" id="ARBA00019325"/>
    </source>
</evidence>
<protein>
    <recommendedName>
        <fullName evidence="2">Protein Abitram</fullName>
    </recommendedName>
    <alternativeName>
        <fullName evidence="3">Actin-binding transcription modulator</fullName>
    </alternativeName>
</protein>
<dbReference type="EnsemblMetazoa" id="Aqu2.1.43760_001">
    <property type="protein sequence ID" value="Aqu2.1.43760_001"/>
    <property type="gene ID" value="Aqu2.1.43760"/>
</dbReference>
<keyword evidence="5" id="KW-1185">Reference proteome</keyword>
<evidence type="ECO:0000313" key="4">
    <source>
        <dbReference type="EnsemblMetazoa" id="Aqu2.1.43760_001"/>
    </source>
</evidence>
<dbReference type="InterPro" id="IPR033753">
    <property type="entry name" value="GCV_H/Fam206"/>
</dbReference>
<dbReference type="Proteomes" id="UP000007879">
    <property type="component" value="Unassembled WGS sequence"/>
</dbReference>
<dbReference type="STRING" id="400682.A0A1X7VV63"/>
<reference evidence="4" key="2">
    <citation type="submission" date="2017-05" db="UniProtKB">
        <authorList>
            <consortium name="EnsemblMetazoa"/>
        </authorList>
    </citation>
    <scope>IDENTIFICATION</scope>
</reference>
<dbReference type="InParanoid" id="A0A1X7VV63"/>
<dbReference type="EnsemblMetazoa" id="XM_003382682.2">
    <property type="protein sequence ID" value="XP_003382730.1"/>
    <property type="gene ID" value="LOC100639679"/>
</dbReference>
<dbReference type="GO" id="GO:0005634">
    <property type="term" value="C:nucleus"/>
    <property type="evidence" value="ECO:0007669"/>
    <property type="project" value="TreeGrafter"/>
</dbReference>
<dbReference type="eggNOG" id="KOG3266">
    <property type="taxonomic scope" value="Eukaryota"/>
</dbReference>
<dbReference type="SUPFAM" id="SSF51230">
    <property type="entry name" value="Single hybrid motif"/>
    <property type="match status" value="1"/>
</dbReference>
<dbReference type="OrthoDB" id="48130at2759"/>
<dbReference type="Gene3D" id="2.40.50.100">
    <property type="match status" value="1"/>
</dbReference>
<gene>
    <name evidence="4" type="primary">100639679</name>
</gene>
<comment type="similarity">
    <text evidence="1">Belongs to the ABITRAM family.</text>
</comment>
<dbReference type="AlphaFoldDB" id="A0A1X7VV63"/>
<name>A0A1X7VV63_AMPQE</name>
<reference evidence="5" key="1">
    <citation type="journal article" date="2010" name="Nature">
        <title>The Amphimedon queenslandica genome and the evolution of animal complexity.</title>
        <authorList>
            <person name="Srivastava M."/>
            <person name="Simakov O."/>
            <person name="Chapman J."/>
            <person name="Fahey B."/>
            <person name="Gauthier M.E."/>
            <person name="Mitros T."/>
            <person name="Richards G.S."/>
            <person name="Conaco C."/>
            <person name="Dacre M."/>
            <person name="Hellsten U."/>
            <person name="Larroux C."/>
            <person name="Putnam N.H."/>
            <person name="Stanke M."/>
            <person name="Adamska M."/>
            <person name="Darling A."/>
            <person name="Degnan S.M."/>
            <person name="Oakley T.H."/>
            <person name="Plachetzki D.C."/>
            <person name="Zhai Y."/>
            <person name="Adamski M."/>
            <person name="Calcino A."/>
            <person name="Cummins S.F."/>
            <person name="Goodstein D.M."/>
            <person name="Harris C."/>
            <person name="Jackson D.J."/>
            <person name="Leys S.P."/>
            <person name="Shu S."/>
            <person name="Woodcroft B.J."/>
            <person name="Vervoort M."/>
            <person name="Kosik K.S."/>
            <person name="Manning G."/>
            <person name="Degnan B.M."/>
            <person name="Rokhsar D.S."/>
        </authorList>
    </citation>
    <scope>NUCLEOTIDE SEQUENCE [LARGE SCALE GENOMIC DNA]</scope>
</reference>
<dbReference type="PANTHER" id="PTHR13651:SF0">
    <property type="entry name" value="PROTEIN ABITRAM"/>
    <property type="match status" value="1"/>
</dbReference>
<evidence type="ECO:0000256" key="1">
    <source>
        <dbReference type="ARBA" id="ARBA00010764"/>
    </source>
</evidence>
<dbReference type="Pfam" id="PF01597">
    <property type="entry name" value="GCV_H"/>
    <property type="match status" value="1"/>
</dbReference>
<dbReference type="FunCoup" id="A0A1X7VV63">
    <property type="interactions" value="508"/>
</dbReference>